<keyword evidence="1" id="KW-0547">Nucleotide-binding</keyword>
<dbReference type="InterPro" id="IPR054347">
    <property type="entry name" value="TOTE_primase"/>
</dbReference>
<accession>A0A1G2FTV6</accession>
<evidence type="ECO:0000313" key="7">
    <source>
        <dbReference type="EMBL" id="OGZ41040.1"/>
    </source>
</evidence>
<dbReference type="InterPro" id="IPR050615">
    <property type="entry name" value="ATP-dep_DNA_Helicase"/>
</dbReference>
<reference evidence="7 8" key="1">
    <citation type="journal article" date="2016" name="Nat. Commun.">
        <title>Thousands of microbial genomes shed light on interconnected biogeochemical processes in an aquifer system.</title>
        <authorList>
            <person name="Anantharaman K."/>
            <person name="Brown C.T."/>
            <person name="Hug L.A."/>
            <person name="Sharon I."/>
            <person name="Castelle C.J."/>
            <person name="Probst A.J."/>
            <person name="Thomas B.C."/>
            <person name="Singh A."/>
            <person name="Wilkins M.J."/>
            <person name="Karaoz U."/>
            <person name="Brodie E.L."/>
            <person name="Williams K.H."/>
            <person name="Hubbard S.S."/>
            <person name="Banfield J.F."/>
        </authorList>
    </citation>
    <scope>NUCLEOTIDE SEQUENCE [LARGE SCALE GENOMIC DNA]</scope>
</reference>
<evidence type="ECO:0000313" key="8">
    <source>
        <dbReference type="Proteomes" id="UP000177126"/>
    </source>
</evidence>
<evidence type="ECO:0000256" key="2">
    <source>
        <dbReference type="ARBA" id="ARBA00022801"/>
    </source>
</evidence>
<dbReference type="Pfam" id="PF00271">
    <property type="entry name" value="Helicase_C"/>
    <property type="match status" value="1"/>
</dbReference>
<feature type="domain" description="Helicase ATP-binding" evidence="5">
    <location>
        <begin position="301"/>
        <end position="451"/>
    </location>
</feature>
<name>A0A1G2FTV6_9BACT</name>
<dbReference type="CDD" id="cd17926">
    <property type="entry name" value="DEXHc_RE"/>
    <property type="match status" value="1"/>
</dbReference>
<dbReference type="PROSITE" id="PS51194">
    <property type="entry name" value="HELICASE_CTER"/>
    <property type="match status" value="1"/>
</dbReference>
<dbReference type="InterPro" id="IPR006935">
    <property type="entry name" value="Helicase/UvrB_N"/>
</dbReference>
<evidence type="ECO:0008006" key="9">
    <source>
        <dbReference type="Google" id="ProtNLM"/>
    </source>
</evidence>
<dbReference type="GO" id="GO:0004386">
    <property type="term" value="F:helicase activity"/>
    <property type="evidence" value="ECO:0007669"/>
    <property type="project" value="UniProtKB-KW"/>
</dbReference>
<sequence length="653" mass="75949">MNDYYLEQHLRGYKTYGIYPLLDSNDSFFIAADFDGENWQAEVAEFIKKCDRYRLPAYLERSRSGDGGHVWLFFADKYPAHKSRNVVINMLRELKIIDQFDKDDSFDRLFPNQEFLSGKGFGNLIALPLQGESRKIGNTVFLDLENNFEPFFDQWIFLQQIDKIPANSLDKIYASFNQEEKVKKAKAENSLTITVRERIIINKTNLPKNLINFLRENLNFFNSEYLIKKRTGLSTYGIERYFKLIQAEEKSILIPRGFLEKLIIFLNENNIKFELIEERIKLKPVNFESSAKLFDYQKEAENDLLSSESGILVAPPGSGKTIIGIDLIAKLKQPALILVHKKQIFNQWLEKIEHFLNIPKREIGRIASNKKKIGDKITVAMVQSLNRMGGLKDTSDKFGIILVDECHHMPAKMFRGVITKFRPYYLYGLTATPERKNNDEELIFIYLGEILHEISRNFNKQAFLKNEPIAKISENSKVNIIIKETDLEVPFKVRTDNFQILSKILIFDSARNIQIVNDIKLEAGKSLKCLVLTERKEHVEVLSYYLKHEYEIVTLTGDLTDKQRREKIKQIESGNFQILLATGQLIGEGTDFPNLDCLFLVYPFAFSGKLTQYIGRIQRGGSADRIIYDYRDIKIKYLEGFFKKRSRYYKNFA</sequence>
<dbReference type="EMBL" id="MHNF01000020">
    <property type="protein sequence ID" value="OGZ41040.1"/>
    <property type="molecule type" value="Genomic_DNA"/>
</dbReference>
<dbReference type="InterPro" id="IPR014001">
    <property type="entry name" value="Helicase_ATP-bd"/>
</dbReference>
<dbReference type="Gene3D" id="3.40.50.300">
    <property type="entry name" value="P-loop containing nucleotide triphosphate hydrolases"/>
    <property type="match status" value="2"/>
</dbReference>
<protein>
    <recommendedName>
        <fullName evidence="9">Restriction endonuclease subunit R</fullName>
    </recommendedName>
</protein>
<dbReference type="Proteomes" id="UP000177126">
    <property type="component" value="Unassembled WGS sequence"/>
</dbReference>
<keyword evidence="4" id="KW-0067">ATP-binding</keyword>
<keyword evidence="3" id="KW-0347">Helicase</keyword>
<dbReference type="SUPFAM" id="SSF52540">
    <property type="entry name" value="P-loop containing nucleoside triphosphate hydrolases"/>
    <property type="match status" value="2"/>
</dbReference>
<dbReference type="GO" id="GO:0016787">
    <property type="term" value="F:hydrolase activity"/>
    <property type="evidence" value="ECO:0007669"/>
    <property type="project" value="UniProtKB-KW"/>
</dbReference>
<feature type="domain" description="Helicase C-terminal" evidence="6">
    <location>
        <begin position="511"/>
        <end position="653"/>
    </location>
</feature>
<comment type="caution">
    <text evidence="7">The sequence shown here is derived from an EMBL/GenBank/DDBJ whole genome shotgun (WGS) entry which is preliminary data.</text>
</comment>
<dbReference type="InterPro" id="IPR001650">
    <property type="entry name" value="Helicase_C-like"/>
</dbReference>
<dbReference type="PANTHER" id="PTHR11274">
    <property type="entry name" value="RAD25/XP-B DNA REPAIR HELICASE"/>
    <property type="match status" value="1"/>
</dbReference>
<evidence type="ECO:0000256" key="4">
    <source>
        <dbReference type="ARBA" id="ARBA00022840"/>
    </source>
</evidence>
<evidence type="ECO:0000259" key="6">
    <source>
        <dbReference type="PROSITE" id="PS51194"/>
    </source>
</evidence>
<dbReference type="SMART" id="SM00490">
    <property type="entry name" value="HELICc"/>
    <property type="match status" value="1"/>
</dbReference>
<evidence type="ECO:0000256" key="1">
    <source>
        <dbReference type="ARBA" id="ARBA00022741"/>
    </source>
</evidence>
<dbReference type="Pfam" id="PF04851">
    <property type="entry name" value="ResIII"/>
    <property type="match status" value="1"/>
</dbReference>
<keyword evidence="2" id="KW-0378">Hydrolase</keyword>
<dbReference type="SMART" id="SM00487">
    <property type="entry name" value="DEXDc"/>
    <property type="match status" value="1"/>
</dbReference>
<dbReference type="PANTHER" id="PTHR11274:SF0">
    <property type="entry name" value="GENERAL TRANSCRIPTION AND DNA REPAIR FACTOR IIH HELICASE SUBUNIT XPB"/>
    <property type="match status" value="1"/>
</dbReference>
<evidence type="ECO:0000256" key="3">
    <source>
        <dbReference type="ARBA" id="ARBA00022806"/>
    </source>
</evidence>
<organism evidence="7 8">
    <name type="scientific">Candidatus Portnoybacteria bacterium RIFCSPLOWO2_02_FULL_39_11</name>
    <dbReference type="NCBI Taxonomy" id="1802001"/>
    <lineage>
        <taxon>Bacteria</taxon>
        <taxon>Candidatus Portnoyibacteriota</taxon>
    </lineage>
</organism>
<dbReference type="GO" id="GO:0005524">
    <property type="term" value="F:ATP binding"/>
    <property type="evidence" value="ECO:0007669"/>
    <property type="project" value="UniProtKB-KW"/>
</dbReference>
<dbReference type="GO" id="GO:0003677">
    <property type="term" value="F:DNA binding"/>
    <property type="evidence" value="ECO:0007669"/>
    <property type="project" value="InterPro"/>
</dbReference>
<proteinExistence type="predicted"/>
<gene>
    <name evidence="7" type="ORF">A3B04_02870</name>
</gene>
<dbReference type="Pfam" id="PF22548">
    <property type="entry name" value="AEP-TOTE"/>
    <property type="match status" value="1"/>
</dbReference>
<dbReference type="InterPro" id="IPR027417">
    <property type="entry name" value="P-loop_NTPase"/>
</dbReference>
<evidence type="ECO:0000259" key="5">
    <source>
        <dbReference type="PROSITE" id="PS51192"/>
    </source>
</evidence>
<dbReference type="PROSITE" id="PS51192">
    <property type="entry name" value="HELICASE_ATP_BIND_1"/>
    <property type="match status" value="1"/>
</dbReference>
<dbReference type="AlphaFoldDB" id="A0A1G2FTV6"/>